<feature type="compositionally biased region" description="Low complexity" evidence="1">
    <location>
        <begin position="213"/>
        <end position="226"/>
    </location>
</feature>
<sequence length="421" mass="43499">MGTRGRAGLILAGVAVAVLAGCGDGGEVSGTAVAAGSPIYSMDAVTDACALVDPAPLAKWSSTPKGAPEHEETRPSAYDAGGLKCEIGYTNSTTDRFPMNRARMIVEAKFTNGSAPPFYDHWKHADTATPGPGEESGEIRGLGTQAHWHSEITGDLVKEMSHAVTVQDGNVSVRAKVGLTREKGSPVVSRDELDSVARAQVRRVLGALRTDGESAAAPTSSVAPTPSKVPAPAVPTTTAARREAAPGIYSIDGIANACDLVDPTPLQRWSATPKEAPQHQEHPPSTADGGTLYCAIRYISPSTLPDDATVDEAGISLEATITGATTAPAYDTWKQTDTASTGPGRASGDVTGLGAQAFWHMSATPTGNGMTYIVGAQDGNASVRVEVAVLRAQGEAPVNRDDLAPIAESRARAALDGLKRK</sequence>
<dbReference type="EMBL" id="JACHIT010000002">
    <property type="protein sequence ID" value="MBB5917923.1"/>
    <property type="molecule type" value="Genomic_DNA"/>
</dbReference>
<evidence type="ECO:0000256" key="2">
    <source>
        <dbReference type="SAM" id="SignalP"/>
    </source>
</evidence>
<dbReference type="RefSeq" id="WP_040747691.1">
    <property type="nucleotide sequence ID" value="NZ_JACHIT010000002.1"/>
</dbReference>
<evidence type="ECO:0000256" key="1">
    <source>
        <dbReference type="SAM" id="MobiDB-lite"/>
    </source>
</evidence>
<feature type="region of interest" description="Disordered" evidence="1">
    <location>
        <begin position="210"/>
        <end position="238"/>
    </location>
</feature>
<feature type="region of interest" description="Disordered" evidence="1">
    <location>
        <begin position="60"/>
        <end position="79"/>
    </location>
</feature>
<keyword evidence="2" id="KW-0732">Signal</keyword>
<reference evidence="3 4" key="1">
    <citation type="submission" date="2020-08" db="EMBL/GenBank/DDBJ databases">
        <title>Sequencing the genomes of 1000 actinobacteria strains.</title>
        <authorList>
            <person name="Klenk H.-P."/>
        </authorList>
    </citation>
    <scope>NUCLEOTIDE SEQUENCE [LARGE SCALE GENOMIC DNA]</scope>
    <source>
        <strain evidence="3 4">DSM 43582</strain>
    </source>
</reference>
<dbReference type="AlphaFoldDB" id="A0A7W9PLL9"/>
<dbReference type="Proteomes" id="UP000540412">
    <property type="component" value="Unassembled WGS sequence"/>
</dbReference>
<dbReference type="PROSITE" id="PS51257">
    <property type="entry name" value="PROKAR_LIPOPROTEIN"/>
    <property type="match status" value="1"/>
</dbReference>
<evidence type="ECO:0008006" key="5">
    <source>
        <dbReference type="Google" id="ProtNLM"/>
    </source>
</evidence>
<name>A0A7W9PLL9_9NOCA</name>
<protein>
    <recommendedName>
        <fullName evidence="5">DUF3558 domain-containing protein</fullName>
    </recommendedName>
</protein>
<organism evidence="3 4">
    <name type="scientific">Nocardia transvalensis</name>
    <dbReference type="NCBI Taxonomy" id="37333"/>
    <lineage>
        <taxon>Bacteria</taxon>
        <taxon>Bacillati</taxon>
        <taxon>Actinomycetota</taxon>
        <taxon>Actinomycetes</taxon>
        <taxon>Mycobacteriales</taxon>
        <taxon>Nocardiaceae</taxon>
        <taxon>Nocardia</taxon>
    </lineage>
</organism>
<gene>
    <name evidence="3" type="ORF">BJY24_006835</name>
</gene>
<evidence type="ECO:0000313" key="4">
    <source>
        <dbReference type="Proteomes" id="UP000540412"/>
    </source>
</evidence>
<evidence type="ECO:0000313" key="3">
    <source>
        <dbReference type="EMBL" id="MBB5917923.1"/>
    </source>
</evidence>
<accession>A0A7W9PLL9</accession>
<keyword evidence="4" id="KW-1185">Reference proteome</keyword>
<feature type="signal peptide" evidence="2">
    <location>
        <begin position="1"/>
        <end position="20"/>
    </location>
</feature>
<feature type="chain" id="PRO_5039388182" description="DUF3558 domain-containing protein" evidence="2">
    <location>
        <begin position="21"/>
        <end position="421"/>
    </location>
</feature>
<proteinExistence type="predicted"/>
<comment type="caution">
    <text evidence="3">The sequence shown here is derived from an EMBL/GenBank/DDBJ whole genome shotgun (WGS) entry which is preliminary data.</text>
</comment>
<feature type="region of interest" description="Disordered" evidence="1">
    <location>
        <begin position="269"/>
        <end position="288"/>
    </location>
</feature>